<dbReference type="GO" id="GO:0005634">
    <property type="term" value="C:nucleus"/>
    <property type="evidence" value="ECO:0007669"/>
    <property type="project" value="UniProtKB-SubCell"/>
</dbReference>
<dbReference type="GO" id="GO:0005829">
    <property type="term" value="C:cytosol"/>
    <property type="evidence" value="ECO:0007669"/>
    <property type="project" value="TreeGrafter"/>
</dbReference>
<keyword evidence="11" id="KW-1185">Reference proteome</keyword>
<dbReference type="SUPFAM" id="SSF54001">
    <property type="entry name" value="Cysteine proteinases"/>
    <property type="match status" value="1"/>
</dbReference>
<dbReference type="Pfam" id="PF00443">
    <property type="entry name" value="UCH"/>
    <property type="match status" value="1"/>
</dbReference>
<keyword evidence="5" id="KW-0833">Ubl conjugation pathway</keyword>
<dbReference type="Gene3D" id="3.90.70.10">
    <property type="entry name" value="Cysteine proteinases"/>
    <property type="match status" value="2"/>
</dbReference>
<evidence type="ECO:0000256" key="2">
    <source>
        <dbReference type="ARBA" id="ARBA00009085"/>
    </source>
</evidence>
<feature type="region of interest" description="Disordered" evidence="8">
    <location>
        <begin position="805"/>
        <end position="891"/>
    </location>
</feature>
<gene>
    <name evidence="10" type="ORF">B0A50_02065</name>
</gene>
<comment type="similarity">
    <text evidence="2">Belongs to the peptidase C19 family.</text>
</comment>
<dbReference type="OrthoDB" id="6287070at2759"/>
<evidence type="ECO:0000313" key="11">
    <source>
        <dbReference type="Proteomes" id="UP000308549"/>
    </source>
</evidence>
<feature type="compositionally biased region" description="Low complexity" evidence="8">
    <location>
        <begin position="758"/>
        <end position="782"/>
    </location>
</feature>
<feature type="region of interest" description="Disordered" evidence="8">
    <location>
        <begin position="646"/>
        <end position="680"/>
    </location>
</feature>
<feature type="region of interest" description="Disordered" evidence="8">
    <location>
        <begin position="692"/>
        <end position="732"/>
    </location>
</feature>
<feature type="domain" description="USP" evidence="9">
    <location>
        <begin position="168"/>
        <end position="613"/>
    </location>
</feature>
<keyword evidence="6" id="KW-0378">Hydrolase</keyword>
<keyword evidence="4" id="KW-0645">Protease</keyword>
<sequence>MSPPVAYLRARCFGRCFRRRSRPQSSKGTISDERDPLLWRSRARDSVISTPAHLLSYDGTWASQFSGQGESAASPPRGHSERRTDHFGGLFCVEDDPKKKPDKEEEKAVKGILERLRHFGYDSMVESNIEYALRANNRDSDAAFWYLILLQDTLEGVVKPYNPDAKLLGAVNRDSVTCYLDALLFAMFARLDSFEAMLYDNFDDIPRRKLAGLLRVWVNMLRTGRLITTDVTAYLQAALAECGWSDAAKLRQQDPSEAFTFITGQLELPLLTLKMDLYHTGKEDPQDDHKFVNERLLEVAIPEDSPNGRNVITLEDCLEHYFNNRIEVKRHMENRRRNTIKSEHSAESALKVEKESGMHIEVLEMDGRPDTPVVQTPVAETPTQTKTPVENLRSGSARKRADSIFSQRKVELNGVDPDRLRTTNDSNLQDAQDRKLSTRTEVLMPAWQFFKLLPWYTDHLPMSDAQVAAHFSKKRPVLGICLKRYAYTYSGQATRRGTYIDIPLEIGVPNFVSDDNMQEDGPLAGNFRLMLQSVVCHRGMSVTSGHYVTLCRGQASNAHHQHFQAERRDSDGSADIEDPWMRFDDLARERVSFVDIHEALRQETPYLLFYQVVPIGDDGHSIHDLPSYTEATSRSQSDVFLEKPYQQGSVDSETALSHTDSLVRTESEASQPKTDAADFAISSARTSIDAGVMLSEDKRGRPSFTTDGRPRSMAFNDSTYAASTSGGSAKTDAAICSVPTTPIEEKGGGFLSVAGKISASRRGSRMSKSSTTSRSRPSSAGPDGSSGNRFSLNMSKLAQRMNRAGEGPVLQQPASSEATAVLEGSEQSDAAKSLPTAATAVSLPPRSSSDGRDSVATAKPSPPKARKDKAAAKHERRKGRGHGDDRDCTVM</sequence>
<comment type="caution">
    <text evidence="10">The sequence shown here is derived from an EMBL/GenBank/DDBJ whole genome shotgun (WGS) entry which is preliminary data.</text>
</comment>
<evidence type="ECO:0000256" key="8">
    <source>
        <dbReference type="SAM" id="MobiDB-lite"/>
    </source>
</evidence>
<evidence type="ECO:0000256" key="5">
    <source>
        <dbReference type="ARBA" id="ARBA00022786"/>
    </source>
</evidence>
<evidence type="ECO:0000256" key="3">
    <source>
        <dbReference type="ARBA" id="ARBA00012759"/>
    </source>
</evidence>
<dbReference type="Proteomes" id="UP000308549">
    <property type="component" value="Unassembled WGS sequence"/>
</dbReference>
<dbReference type="EC" id="3.4.19.12" evidence="3"/>
<evidence type="ECO:0000256" key="1">
    <source>
        <dbReference type="ARBA" id="ARBA00000707"/>
    </source>
</evidence>
<evidence type="ECO:0000256" key="7">
    <source>
        <dbReference type="ARBA" id="ARBA00022807"/>
    </source>
</evidence>
<feature type="region of interest" description="Disordered" evidence="8">
    <location>
        <begin position="377"/>
        <end position="400"/>
    </location>
</feature>
<dbReference type="EMBL" id="NAJL01000009">
    <property type="protein sequence ID" value="TKA31096.1"/>
    <property type="molecule type" value="Genomic_DNA"/>
</dbReference>
<evidence type="ECO:0000313" key="10">
    <source>
        <dbReference type="EMBL" id="TKA31096.1"/>
    </source>
</evidence>
<reference evidence="10 11" key="1">
    <citation type="submission" date="2017-03" db="EMBL/GenBank/DDBJ databases">
        <title>Genomes of endolithic fungi from Antarctica.</title>
        <authorList>
            <person name="Coleine C."/>
            <person name="Masonjones S."/>
            <person name="Stajich J.E."/>
        </authorList>
    </citation>
    <scope>NUCLEOTIDE SEQUENCE [LARGE SCALE GENOMIC DNA]</scope>
    <source>
        <strain evidence="10 11">CCFEE 6315</strain>
    </source>
</reference>
<comment type="catalytic activity">
    <reaction evidence="1">
        <text>Thiol-dependent hydrolysis of ester, thioester, amide, peptide and isopeptide bonds formed by the C-terminal Gly of ubiquitin (a 76-residue protein attached to proteins as an intracellular targeting signal).</text>
        <dbReference type="EC" id="3.4.19.12"/>
    </reaction>
</comment>
<dbReference type="InterPro" id="IPR038765">
    <property type="entry name" value="Papain-like_cys_pep_sf"/>
</dbReference>
<feature type="compositionally biased region" description="Polar residues" evidence="8">
    <location>
        <begin position="646"/>
        <end position="660"/>
    </location>
</feature>
<dbReference type="GO" id="GO:0004843">
    <property type="term" value="F:cysteine-type deubiquitinase activity"/>
    <property type="evidence" value="ECO:0007669"/>
    <property type="project" value="UniProtKB-EC"/>
</dbReference>
<keyword evidence="7" id="KW-0788">Thiol protease</keyword>
<dbReference type="PANTHER" id="PTHR24006:SF722">
    <property type="entry name" value="UBIQUITIN CARBOXYL-TERMINAL HYDROLASE 48"/>
    <property type="match status" value="1"/>
</dbReference>
<dbReference type="InterPro" id="IPR028889">
    <property type="entry name" value="USP"/>
</dbReference>
<dbReference type="AlphaFoldDB" id="A0A4U0U9G4"/>
<protein>
    <recommendedName>
        <fullName evidence="3">ubiquitinyl hydrolase 1</fullName>
        <ecNumber evidence="3">3.4.19.12</ecNumber>
    </recommendedName>
</protein>
<dbReference type="InterPro" id="IPR001394">
    <property type="entry name" value="Peptidase_C19_UCH"/>
</dbReference>
<evidence type="ECO:0000259" key="9">
    <source>
        <dbReference type="PROSITE" id="PS50235"/>
    </source>
</evidence>
<dbReference type="InterPro" id="IPR050164">
    <property type="entry name" value="Peptidase_C19"/>
</dbReference>
<dbReference type="GO" id="GO:0016579">
    <property type="term" value="P:protein deubiquitination"/>
    <property type="evidence" value="ECO:0007669"/>
    <property type="project" value="InterPro"/>
</dbReference>
<feature type="region of interest" description="Disordered" evidence="8">
    <location>
        <begin position="755"/>
        <end position="791"/>
    </location>
</feature>
<evidence type="ECO:0000256" key="4">
    <source>
        <dbReference type="ARBA" id="ARBA00022670"/>
    </source>
</evidence>
<accession>A0A4U0U9G4</accession>
<name>A0A4U0U9G4_9PEZI</name>
<evidence type="ECO:0000256" key="6">
    <source>
        <dbReference type="ARBA" id="ARBA00022801"/>
    </source>
</evidence>
<feature type="compositionally biased region" description="Basic and acidic residues" evidence="8">
    <location>
        <begin position="881"/>
        <end position="891"/>
    </location>
</feature>
<dbReference type="GO" id="GO:0006508">
    <property type="term" value="P:proteolysis"/>
    <property type="evidence" value="ECO:0007669"/>
    <property type="project" value="UniProtKB-KW"/>
</dbReference>
<dbReference type="PROSITE" id="PS50235">
    <property type="entry name" value="USP_3"/>
    <property type="match status" value="1"/>
</dbReference>
<organism evidence="10 11">
    <name type="scientific">Salinomyces thailandicus</name>
    <dbReference type="NCBI Taxonomy" id="706561"/>
    <lineage>
        <taxon>Eukaryota</taxon>
        <taxon>Fungi</taxon>
        <taxon>Dikarya</taxon>
        <taxon>Ascomycota</taxon>
        <taxon>Pezizomycotina</taxon>
        <taxon>Dothideomycetes</taxon>
        <taxon>Dothideomycetidae</taxon>
        <taxon>Mycosphaerellales</taxon>
        <taxon>Teratosphaeriaceae</taxon>
        <taxon>Salinomyces</taxon>
    </lineage>
</organism>
<feature type="compositionally biased region" description="Low complexity" evidence="8">
    <location>
        <begin position="717"/>
        <end position="732"/>
    </location>
</feature>
<dbReference type="PANTHER" id="PTHR24006">
    <property type="entry name" value="UBIQUITIN CARBOXYL-TERMINAL HYDROLASE"/>
    <property type="match status" value="1"/>
</dbReference>
<proteinExistence type="inferred from homology"/>